<reference evidence="5" key="1">
    <citation type="submission" date="2019-08" db="EMBL/GenBank/DDBJ databases">
        <title>Reference gene set and small RNA set construction with multiple tissues from Davidia involucrata Baill.</title>
        <authorList>
            <person name="Yang H."/>
            <person name="Zhou C."/>
            <person name="Li G."/>
            <person name="Wang J."/>
            <person name="Gao P."/>
            <person name="Wang M."/>
            <person name="Wang R."/>
            <person name="Zhao Y."/>
        </authorList>
    </citation>
    <scope>NUCLEOTIDE SEQUENCE</scope>
    <source>
        <tissue evidence="5">Mixed with DoveR01_LX</tissue>
    </source>
</reference>
<sequence length="233" mass="25116">MAKEEVVAAASPAPSDHKRKFDDLEPEASEPPTADSNANSNSESYTVKKAEEEKAVTDGDSREMEVSDDKVGFLIGKESITVLSLERESGAKIRIKKVAHADPCPVTWTVKLMGTLENINKAEKLIKNVISEADAGGSPSLVARGFSTVQDAGAAEQLQIQVPNEKVGFIIGKAGETIKNLEIRSGARIQLIPQHLSEGDPSKERTVRVTGDKKQIERASKLITGVMNQVDIK</sequence>
<keyword evidence="1" id="KW-0677">Repeat</keyword>
<evidence type="ECO:0000256" key="2">
    <source>
        <dbReference type="PROSITE-ProRule" id="PRU00117"/>
    </source>
</evidence>
<dbReference type="Gene3D" id="3.30.1370.10">
    <property type="entry name" value="K Homology domain, type 1"/>
    <property type="match status" value="2"/>
</dbReference>
<gene>
    <name evidence="5" type="ORF">Din_037205</name>
</gene>
<feature type="compositionally biased region" description="Polar residues" evidence="3">
    <location>
        <begin position="34"/>
        <end position="45"/>
    </location>
</feature>
<name>A0A5B7BGW5_DAVIN</name>
<feature type="region of interest" description="Disordered" evidence="3">
    <location>
        <begin position="1"/>
        <end position="63"/>
    </location>
</feature>
<dbReference type="GO" id="GO:0003723">
    <property type="term" value="F:RNA binding"/>
    <property type="evidence" value="ECO:0007669"/>
    <property type="project" value="UniProtKB-UniRule"/>
</dbReference>
<evidence type="ECO:0000256" key="3">
    <source>
        <dbReference type="SAM" id="MobiDB-lite"/>
    </source>
</evidence>
<evidence type="ECO:0000256" key="1">
    <source>
        <dbReference type="ARBA" id="ARBA00022737"/>
    </source>
</evidence>
<dbReference type="EMBL" id="GHES01037205">
    <property type="protein sequence ID" value="MPA67764.1"/>
    <property type="molecule type" value="Transcribed_RNA"/>
</dbReference>
<dbReference type="Pfam" id="PF00013">
    <property type="entry name" value="KH_1"/>
    <property type="match status" value="2"/>
</dbReference>
<evidence type="ECO:0000313" key="5">
    <source>
        <dbReference type="EMBL" id="MPA67764.1"/>
    </source>
</evidence>
<dbReference type="InterPro" id="IPR004088">
    <property type="entry name" value="KH_dom_type_1"/>
</dbReference>
<dbReference type="InterPro" id="IPR004087">
    <property type="entry name" value="KH_dom"/>
</dbReference>
<feature type="compositionally biased region" description="Basic and acidic residues" evidence="3">
    <location>
        <begin position="46"/>
        <end position="63"/>
    </location>
</feature>
<dbReference type="AlphaFoldDB" id="A0A5B7BGW5"/>
<feature type="domain" description="K Homology" evidence="4">
    <location>
        <begin position="58"/>
        <end position="131"/>
    </location>
</feature>
<organism evidence="5">
    <name type="scientific">Davidia involucrata</name>
    <name type="common">Dove tree</name>
    <dbReference type="NCBI Taxonomy" id="16924"/>
    <lineage>
        <taxon>Eukaryota</taxon>
        <taxon>Viridiplantae</taxon>
        <taxon>Streptophyta</taxon>
        <taxon>Embryophyta</taxon>
        <taxon>Tracheophyta</taxon>
        <taxon>Spermatophyta</taxon>
        <taxon>Magnoliopsida</taxon>
        <taxon>eudicotyledons</taxon>
        <taxon>Gunneridae</taxon>
        <taxon>Pentapetalae</taxon>
        <taxon>asterids</taxon>
        <taxon>Cornales</taxon>
        <taxon>Nyssaceae</taxon>
        <taxon>Davidia</taxon>
    </lineage>
</organism>
<evidence type="ECO:0000259" key="4">
    <source>
        <dbReference type="SMART" id="SM00322"/>
    </source>
</evidence>
<accession>A0A5B7BGW5</accession>
<dbReference type="InterPro" id="IPR036612">
    <property type="entry name" value="KH_dom_type_1_sf"/>
</dbReference>
<protein>
    <recommendedName>
        <fullName evidence="4">K Homology domain-containing protein</fullName>
    </recommendedName>
</protein>
<feature type="domain" description="K Homology" evidence="4">
    <location>
        <begin position="154"/>
        <end position="228"/>
    </location>
</feature>
<keyword evidence="2" id="KW-0694">RNA-binding</keyword>
<proteinExistence type="predicted"/>
<dbReference type="SMART" id="SM00322">
    <property type="entry name" value="KH"/>
    <property type="match status" value="2"/>
</dbReference>
<dbReference type="PANTHER" id="PTHR10288">
    <property type="entry name" value="KH DOMAIN CONTAINING RNA BINDING PROTEIN"/>
    <property type="match status" value="1"/>
</dbReference>
<dbReference type="PROSITE" id="PS50084">
    <property type="entry name" value="KH_TYPE_1"/>
    <property type="match status" value="2"/>
</dbReference>
<dbReference type="CDD" id="cd00105">
    <property type="entry name" value="KH-I"/>
    <property type="match status" value="2"/>
</dbReference>
<dbReference type="SUPFAM" id="SSF54791">
    <property type="entry name" value="Eukaryotic type KH-domain (KH-domain type I)"/>
    <property type="match status" value="2"/>
</dbReference>